<reference evidence="2 3" key="1">
    <citation type="submission" date="2017-03" db="EMBL/GenBank/DDBJ databases">
        <authorList>
            <person name="Afonso C.L."/>
            <person name="Miller P.J."/>
            <person name="Scott M.A."/>
            <person name="Spackman E."/>
            <person name="Goraichik I."/>
            <person name="Dimitrov K.M."/>
            <person name="Suarez D.L."/>
            <person name="Swayne D.E."/>
        </authorList>
    </citation>
    <scope>NUCLEOTIDE SEQUENCE [LARGE SCALE GENOMIC DNA]</scope>
    <source>
        <strain evidence="2">SB41UT1</strain>
    </source>
</reference>
<proteinExistence type="predicted"/>
<dbReference type="GO" id="GO:0042910">
    <property type="term" value="F:xenobiotic transmembrane transporter activity"/>
    <property type="evidence" value="ECO:0007669"/>
    <property type="project" value="TreeGrafter"/>
</dbReference>
<dbReference type="GO" id="GO:0005886">
    <property type="term" value="C:plasma membrane"/>
    <property type="evidence" value="ECO:0007669"/>
    <property type="project" value="TreeGrafter"/>
</dbReference>
<protein>
    <submittedName>
        <fullName evidence="2">Putative efflux pump membrane transporter TtgB</fullName>
    </submittedName>
</protein>
<keyword evidence="1" id="KW-1133">Transmembrane helix</keyword>
<feature type="transmembrane region" description="Helical" evidence="1">
    <location>
        <begin position="469"/>
        <end position="489"/>
    </location>
</feature>
<dbReference type="Gene3D" id="3.30.70.1430">
    <property type="entry name" value="Multidrug efflux transporter AcrB pore domain"/>
    <property type="match status" value="2"/>
</dbReference>
<dbReference type="Gene3D" id="3.30.70.1320">
    <property type="entry name" value="Multidrug efflux transporter AcrB pore domain like"/>
    <property type="match status" value="1"/>
</dbReference>
<dbReference type="SUPFAM" id="SSF82866">
    <property type="entry name" value="Multidrug efflux transporter AcrB transmembrane domain"/>
    <property type="match status" value="2"/>
</dbReference>
<feature type="transmembrane region" description="Helical" evidence="1">
    <location>
        <begin position="396"/>
        <end position="417"/>
    </location>
</feature>
<dbReference type="Gene3D" id="3.30.70.1440">
    <property type="entry name" value="Multidrug efflux transporter AcrB pore domain"/>
    <property type="match status" value="1"/>
</dbReference>
<feature type="transmembrane region" description="Helical" evidence="1">
    <location>
        <begin position="572"/>
        <end position="590"/>
    </location>
</feature>
<dbReference type="InterPro" id="IPR027463">
    <property type="entry name" value="AcrB_DN_DC_subdom"/>
</dbReference>
<name>A0A1X7AFU3_9GAMM</name>
<dbReference type="Gene3D" id="1.20.1640.10">
    <property type="entry name" value="Multidrug efflux transporter AcrB transmembrane domain"/>
    <property type="match status" value="2"/>
</dbReference>
<evidence type="ECO:0000313" key="3">
    <source>
        <dbReference type="Proteomes" id="UP000196573"/>
    </source>
</evidence>
<evidence type="ECO:0000313" key="2">
    <source>
        <dbReference type="EMBL" id="SMA38276.1"/>
    </source>
</evidence>
<keyword evidence="3" id="KW-1185">Reference proteome</keyword>
<keyword evidence="1" id="KW-0812">Transmembrane</keyword>
<feature type="transmembrane region" description="Helical" evidence="1">
    <location>
        <begin position="423"/>
        <end position="448"/>
    </location>
</feature>
<feature type="transmembrane region" description="Helical" evidence="1">
    <location>
        <begin position="934"/>
        <end position="954"/>
    </location>
</feature>
<dbReference type="Gene3D" id="3.30.2090.10">
    <property type="entry name" value="Multidrug efflux transporter AcrB TolC docking domain, DN and DC subdomains"/>
    <property type="match status" value="2"/>
</dbReference>
<dbReference type="PANTHER" id="PTHR32063">
    <property type="match status" value="1"/>
</dbReference>
<feature type="transmembrane region" description="Helical" evidence="1">
    <location>
        <begin position="501"/>
        <end position="521"/>
    </location>
</feature>
<feature type="transmembrane region" description="Helical" evidence="1">
    <location>
        <begin position="960"/>
        <end position="984"/>
    </location>
</feature>
<dbReference type="SUPFAM" id="SSF82693">
    <property type="entry name" value="Multidrug efflux transporter AcrB pore domain, PN1, PN2, PC1 and PC2 subdomains"/>
    <property type="match status" value="1"/>
</dbReference>
<sequence length="1077" mass="117852">MQTLTLALLLRAVPDMPSISPFPGEKFFLSTRLGWLLLLFMLVFGWTSASHISVEQYPQVELPVAVIYVKWPGARVEQVEREVVRRIEENLQSLSFIRSIKSGAGDHHAVIYLDLDLDGNMPDMMAQIREQVREAEARIPPHLNVERSLIVQASIANLPQMKVLLSGVSIQDLTRAADTLKDQLSVLPEVGKVQIYGRTPHEVVIKPDYAALAALNIGIQTLAAVLRDASRYGIWSSGQARSLASGEPLDASGFYTGYFVDSRQLPDIPIATIEEEGGMRVIRLADISRVVHQPNTRSGLMRCSNPGERSIPCVMLTVSWVAGSDIQTSSSHVREALRAGVVQLQHQTSLSGLQLQFIDDTSEHVGYEFNMLLQAFAQTLIILMVVLLLMMSWRSAILAGVGVIISMVGAIGVLYITGSSINIITIVGLIVSMGLIADIFILILEGLFDALHQQGLTFNQAASFTLQSYFFPSLAGQMTTLLALVPLFFLNGVEGRFLRAIPHTLSAIIIVSYLVAFLIILPLSRYIFDSHTGSQKLAATPWAAPYLERGKSWLGHYLRTGPIASQKKARRYCVITAIAIVTGLTAAALLPEQTAPPVDDPFIDIKIILPEPLDRKTMDTVAREVEIFLDGQHEIQRYQLFPSSQPPMSRMDYTSLIAERDNDSQFGVSLQLKPRDLRDRNSGFIVSDLRSSLIQLMKSWPGTEIRFFHKGGRSLLVPAVQIVVTGQDLNVLSTIGINLQKQLRGIPGVYDILNSQGGGLSDWRYAPDGDAMARYGITSGDLAEEMALTFGDPLPLGTLAEGRGDSDVLLSSDHHDLNALPRVTGGGGEKRLLVDLTVREPGQRYQALTHFNGQRSLLITANIETDDTGLLLSQVEALIQSIRERLPEGYSLVLKGDNEAIDENHSDAMMALMLALALIYLVLVLALDSYLLPLFVITMIPLAMAATAVIFVLVNIPISFYSMIGMIVMAGIVVNDGIVVIAAIKHQLVKKRQLKDRDFIDAVVNGGVKRLGPVLSTSLTTILGLLPLCMVDARWLGLCGTLIVGLSVSTVLVLVILPTMVFLAGPKCFRLANVDKI</sequence>
<organism evidence="2 3">
    <name type="scientific">Parendozoicomonas haliclonae</name>
    <dbReference type="NCBI Taxonomy" id="1960125"/>
    <lineage>
        <taxon>Bacteria</taxon>
        <taxon>Pseudomonadati</taxon>
        <taxon>Pseudomonadota</taxon>
        <taxon>Gammaproteobacteria</taxon>
        <taxon>Oceanospirillales</taxon>
        <taxon>Endozoicomonadaceae</taxon>
        <taxon>Parendozoicomonas</taxon>
    </lineage>
</organism>
<keyword evidence="1" id="KW-0472">Membrane</keyword>
<dbReference type="PANTHER" id="PTHR32063:SF24">
    <property type="entry name" value="CATION EFFLUX SYSTEM (ACRB_ACRD_ACRF FAMILY)"/>
    <property type="match status" value="1"/>
</dbReference>
<evidence type="ECO:0000256" key="1">
    <source>
        <dbReference type="SAM" id="Phobius"/>
    </source>
</evidence>
<dbReference type="AlphaFoldDB" id="A0A1X7AFU3"/>
<dbReference type="PRINTS" id="PR00702">
    <property type="entry name" value="ACRIFLAVINRP"/>
</dbReference>
<gene>
    <name evidence="2" type="primary">ttgB</name>
    <name evidence="2" type="ORF">EHSB41UT_00863</name>
</gene>
<dbReference type="Proteomes" id="UP000196573">
    <property type="component" value="Unassembled WGS sequence"/>
</dbReference>
<feature type="transmembrane region" description="Helical" evidence="1">
    <location>
        <begin position="371"/>
        <end position="389"/>
    </location>
</feature>
<dbReference type="Pfam" id="PF00873">
    <property type="entry name" value="ACR_tran"/>
    <property type="match status" value="1"/>
</dbReference>
<dbReference type="EMBL" id="FWPT01000002">
    <property type="protein sequence ID" value="SMA38276.1"/>
    <property type="molecule type" value="Genomic_DNA"/>
</dbReference>
<dbReference type="InterPro" id="IPR001036">
    <property type="entry name" value="Acrflvin-R"/>
</dbReference>
<feature type="transmembrane region" description="Helical" evidence="1">
    <location>
        <begin position="908"/>
        <end position="927"/>
    </location>
</feature>
<accession>A0A1X7AFU3</accession>
<feature type="transmembrane region" description="Helical" evidence="1">
    <location>
        <begin position="1042"/>
        <end position="1063"/>
    </location>
</feature>